<keyword evidence="2" id="KW-1185">Reference proteome</keyword>
<proteinExistence type="predicted"/>
<protein>
    <recommendedName>
        <fullName evidence="3">Secreted protein</fullName>
    </recommendedName>
</protein>
<reference evidence="1" key="2">
    <citation type="submission" date="2022-01" db="EMBL/GenBank/DDBJ databases">
        <authorList>
            <person name="Yamashiro T."/>
            <person name="Shiraishi A."/>
            <person name="Satake H."/>
            <person name="Nakayama K."/>
        </authorList>
    </citation>
    <scope>NUCLEOTIDE SEQUENCE</scope>
</reference>
<comment type="caution">
    <text evidence="1">The sequence shown here is derived from an EMBL/GenBank/DDBJ whole genome shotgun (WGS) entry which is preliminary data.</text>
</comment>
<dbReference type="Proteomes" id="UP001151760">
    <property type="component" value="Unassembled WGS sequence"/>
</dbReference>
<reference evidence="1" key="1">
    <citation type="journal article" date="2022" name="Int. J. Mol. Sci.">
        <title>Draft Genome of Tanacetum Coccineum: Genomic Comparison of Closely Related Tanacetum-Family Plants.</title>
        <authorList>
            <person name="Yamashiro T."/>
            <person name="Shiraishi A."/>
            <person name="Nakayama K."/>
            <person name="Satake H."/>
        </authorList>
    </citation>
    <scope>NUCLEOTIDE SEQUENCE</scope>
</reference>
<sequence>MDVVEMELVVVWWLVVVVCGVTFGGGESGACVHSYGGEVVVARFNVTLTFYGAKLVVVLVGDDSLAESRLI</sequence>
<organism evidence="1 2">
    <name type="scientific">Tanacetum coccineum</name>
    <dbReference type="NCBI Taxonomy" id="301880"/>
    <lineage>
        <taxon>Eukaryota</taxon>
        <taxon>Viridiplantae</taxon>
        <taxon>Streptophyta</taxon>
        <taxon>Embryophyta</taxon>
        <taxon>Tracheophyta</taxon>
        <taxon>Spermatophyta</taxon>
        <taxon>Magnoliopsida</taxon>
        <taxon>eudicotyledons</taxon>
        <taxon>Gunneridae</taxon>
        <taxon>Pentapetalae</taxon>
        <taxon>asterids</taxon>
        <taxon>campanulids</taxon>
        <taxon>Asterales</taxon>
        <taxon>Asteraceae</taxon>
        <taxon>Asteroideae</taxon>
        <taxon>Anthemideae</taxon>
        <taxon>Anthemidinae</taxon>
        <taxon>Tanacetum</taxon>
    </lineage>
</organism>
<evidence type="ECO:0008006" key="3">
    <source>
        <dbReference type="Google" id="ProtNLM"/>
    </source>
</evidence>
<dbReference type="EMBL" id="BQNB010011512">
    <property type="protein sequence ID" value="GJS91528.1"/>
    <property type="molecule type" value="Genomic_DNA"/>
</dbReference>
<evidence type="ECO:0000313" key="2">
    <source>
        <dbReference type="Proteomes" id="UP001151760"/>
    </source>
</evidence>
<name>A0ABQ4ZMR7_9ASTR</name>
<gene>
    <name evidence="1" type="ORF">Tco_0774164</name>
</gene>
<accession>A0ABQ4ZMR7</accession>
<evidence type="ECO:0000313" key="1">
    <source>
        <dbReference type="EMBL" id="GJS91528.1"/>
    </source>
</evidence>